<dbReference type="RefSeq" id="WP_305990997.1">
    <property type="nucleotide sequence ID" value="NZ_JAVAMP010000002.1"/>
</dbReference>
<dbReference type="Proteomes" id="UP001231941">
    <property type="component" value="Unassembled WGS sequence"/>
</dbReference>
<dbReference type="EMBL" id="JAVAMP010000002">
    <property type="protein sequence ID" value="MDP5273690.1"/>
    <property type="molecule type" value="Genomic_DNA"/>
</dbReference>
<evidence type="ECO:0000313" key="2">
    <source>
        <dbReference type="Proteomes" id="UP001231941"/>
    </source>
</evidence>
<keyword evidence="2" id="KW-1185">Reference proteome</keyword>
<gene>
    <name evidence="1" type="ORF">Q5Y73_06215</name>
</gene>
<reference evidence="1 2" key="1">
    <citation type="submission" date="2023-08" db="EMBL/GenBank/DDBJ databases">
        <authorList>
            <person name="Park J.-S."/>
        </authorList>
    </citation>
    <scope>NUCLEOTIDE SEQUENCE [LARGE SCALE GENOMIC DNA]</scope>
    <source>
        <strain evidence="1 2">2205SS18-9</strain>
    </source>
</reference>
<name>A0ABT9IY15_9BACL</name>
<sequence length="55" mass="6266">MYYAVGHKNAEDGTRHFVIGNIGENRIEATEIAQDWAKKEDIILEGVYICNQNIN</sequence>
<protein>
    <submittedName>
        <fullName evidence="1">Uncharacterized protein</fullName>
    </submittedName>
</protein>
<evidence type="ECO:0000313" key="1">
    <source>
        <dbReference type="EMBL" id="MDP5273690.1"/>
    </source>
</evidence>
<accession>A0ABT9IY15</accession>
<comment type="caution">
    <text evidence="1">The sequence shown here is derived from an EMBL/GenBank/DDBJ whole genome shotgun (WGS) entry which is preliminary data.</text>
</comment>
<proteinExistence type="predicted"/>
<organism evidence="1 2">
    <name type="scientific">Chengkuizengella axinellae</name>
    <dbReference type="NCBI Taxonomy" id="3064388"/>
    <lineage>
        <taxon>Bacteria</taxon>
        <taxon>Bacillati</taxon>
        <taxon>Bacillota</taxon>
        <taxon>Bacilli</taxon>
        <taxon>Bacillales</taxon>
        <taxon>Paenibacillaceae</taxon>
        <taxon>Chengkuizengella</taxon>
    </lineage>
</organism>